<dbReference type="PROSITE" id="PS51320">
    <property type="entry name" value="TIFY"/>
    <property type="match status" value="1"/>
</dbReference>
<dbReference type="GO" id="GO:2000022">
    <property type="term" value="P:regulation of jasmonic acid mediated signaling pathway"/>
    <property type="evidence" value="ECO:0007669"/>
    <property type="project" value="UniProtKB-UniRule"/>
</dbReference>
<keyword evidence="2" id="KW-0539">Nucleus</keyword>
<dbReference type="Pfam" id="PF06200">
    <property type="entry name" value="tify"/>
    <property type="match status" value="1"/>
</dbReference>
<feature type="compositionally biased region" description="Low complexity" evidence="3">
    <location>
        <begin position="52"/>
        <end position="70"/>
    </location>
</feature>
<keyword evidence="5" id="KW-1185">Reference proteome</keyword>
<reference evidence="6" key="2">
    <citation type="submission" date="2025-08" db="UniProtKB">
        <authorList>
            <consortium name="RefSeq"/>
        </authorList>
    </citation>
    <scope>IDENTIFICATION</scope>
    <source>
        <tissue evidence="6">Whole plant</tissue>
    </source>
</reference>
<dbReference type="GO" id="GO:0005634">
    <property type="term" value="C:nucleus"/>
    <property type="evidence" value="ECO:0007669"/>
    <property type="project" value="UniProtKB-SubCell"/>
</dbReference>
<keyword evidence="2" id="KW-1184">Jasmonic acid signaling pathway</keyword>
<evidence type="ECO:0000256" key="3">
    <source>
        <dbReference type="SAM" id="MobiDB-lite"/>
    </source>
</evidence>
<feature type="domain" description="Tify" evidence="4">
    <location>
        <begin position="290"/>
        <end position="325"/>
    </location>
</feature>
<dbReference type="InterPro" id="IPR040390">
    <property type="entry name" value="TIFY/JAZ"/>
</dbReference>
<protein>
    <recommendedName>
        <fullName evidence="2">Protein TIFY</fullName>
    </recommendedName>
    <alternativeName>
        <fullName evidence="2">Jasmonate ZIM domain-containing protein</fullName>
    </alternativeName>
</protein>
<comment type="similarity">
    <text evidence="1 2">Belongs to the TIFY/JAZ family.</text>
</comment>
<evidence type="ECO:0000256" key="2">
    <source>
        <dbReference type="RuleBase" id="RU369065"/>
    </source>
</evidence>
<proteinExistence type="inferred from homology"/>
<accession>A0A6P5MRK7</accession>
<reference evidence="5" key="1">
    <citation type="journal article" date="2016" name="Nat. Genet.">
        <title>The genome sequences of Arachis duranensis and Arachis ipaensis, the diploid ancestors of cultivated peanut.</title>
        <authorList>
            <person name="Bertioli D.J."/>
            <person name="Cannon S.B."/>
            <person name="Froenicke L."/>
            <person name="Huang G."/>
            <person name="Farmer A.D."/>
            <person name="Cannon E.K."/>
            <person name="Liu X."/>
            <person name="Gao D."/>
            <person name="Clevenger J."/>
            <person name="Dash S."/>
            <person name="Ren L."/>
            <person name="Moretzsohn M.C."/>
            <person name="Shirasawa K."/>
            <person name="Huang W."/>
            <person name="Vidigal B."/>
            <person name="Abernathy B."/>
            <person name="Chu Y."/>
            <person name="Niederhuth C.E."/>
            <person name="Umale P."/>
            <person name="Araujo A.C."/>
            <person name="Kozik A."/>
            <person name="Kim K.D."/>
            <person name="Burow M.D."/>
            <person name="Varshney R.K."/>
            <person name="Wang X."/>
            <person name="Zhang X."/>
            <person name="Barkley N."/>
            <person name="Guimaraes P.M."/>
            <person name="Isobe S."/>
            <person name="Guo B."/>
            <person name="Liao B."/>
            <person name="Stalker H.T."/>
            <person name="Schmitz R.J."/>
            <person name="Scheffler B.E."/>
            <person name="Leal-Bertioli S.C."/>
            <person name="Xun X."/>
            <person name="Jackson S.A."/>
            <person name="Michelmore R."/>
            <person name="Ozias-Akins P."/>
        </authorList>
    </citation>
    <scope>NUCLEOTIDE SEQUENCE [LARGE SCALE GENOMIC DNA]</scope>
    <source>
        <strain evidence="5">cv. V14167</strain>
    </source>
</reference>
<dbReference type="RefSeq" id="XP_020985453.1">
    <property type="nucleotide sequence ID" value="XM_021129794.2"/>
</dbReference>
<evidence type="ECO:0000313" key="6">
    <source>
        <dbReference type="RefSeq" id="XP_020985453.1"/>
    </source>
</evidence>
<comment type="function">
    <text evidence="2">Repressor of jasmonate responses.</text>
</comment>
<feature type="compositionally biased region" description="Basic and acidic residues" evidence="3">
    <location>
        <begin position="446"/>
        <end position="455"/>
    </location>
</feature>
<dbReference type="GO" id="GO:0009611">
    <property type="term" value="P:response to wounding"/>
    <property type="evidence" value="ECO:0007669"/>
    <property type="project" value="UniProtKB-UniRule"/>
</dbReference>
<dbReference type="PANTHER" id="PTHR33077">
    <property type="entry name" value="PROTEIN TIFY 4A-RELATED-RELATED"/>
    <property type="match status" value="1"/>
</dbReference>
<dbReference type="Proteomes" id="UP000515211">
    <property type="component" value="Chromosome 8"/>
</dbReference>
<dbReference type="GO" id="GO:0031347">
    <property type="term" value="P:regulation of defense response"/>
    <property type="evidence" value="ECO:0007669"/>
    <property type="project" value="UniProtKB-UniRule"/>
</dbReference>
<organism evidence="5 6">
    <name type="scientific">Arachis duranensis</name>
    <name type="common">Wild peanut</name>
    <dbReference type="NCBI Taxonomy" id="130453"/>
    <lineage>
        <taxon>Eukaryota</taxon>
        <taxon>Viridiplantae</taxon>
        <taxon>Streptophyta</taxon>
        <taxon>Embryophyta</taxon>
        <taxon>Tracheophyta</taxon>
        <taxon>Spermatophyta</taxon>
        <taxon>Magnoliopsida</taxon>
        <taxon>eudicotyledons</taxon>
        <taxon>Gunneridae</taxon>
        <taxon>Pentapetalae</taxon>
        <taxon>rosids</taxon>
        <taxon>fabids</taxon>
        <taxon>Fabales</taxon>
        <taxon>Fabaceae</taxon>
        <taxon>Papilionoideae</taxon>
        <taxon>50 kb inversion clade</taxon>
        <taxon>dalbergioids sensu lato</taxon>
        <taxon>Dalbergieae</taxon>
        <taxon>Pterocarpus clade</taxon>
        <taxon>Arachis</taxon>
    </lineage>
</organism>
<gene>
    <name evidence="6" type="primary">LOC107463279</name>
</gene>
<comment type="subcellular location">
    <subcellularLocation>
        <location evidence="2">Nucleus</location>
    </subcellularLocation>
</comment>
<evidence type="ECO:0000259" key="4">
    <source>
        <dbReference type="PROSITE" id="PS51320"/>
    </source>
</evidence>
<dbReference type="SMART" id="SM00979">
    <property type="entry name" value="TIFY"/>
    <property type="match status" value="1"/>
</dbReference>
<name>A0A6P5MRK7_ARADU</name>
<dbReference type="InterPro" id="IPR010399">
    <property type="entry name" value="Tify_dom"/>
</dbReference>
<dbReference type="GeneID" id="107463279"/>
<feature type="region of interest" description="Disordered" evidence="3">
    <location>
        <begin position="430"/>
        <end position="455"/>
    </location>
</feature>
<sequence>MAQPQPQPQQHHHHHNNNNGGGSTTQKQHHHVLHDFLGMKPNNDIRLSTDLSPSSSSAAARGPFSSSAASDIASEKQVGNHLEGVPYYGPRSDFSGTEISNRLVGNKRSNSDSTFMGSSRDAFQMVPESFQNSHLMKVLRSAAGGEKLRRPNDDEVLLGMQSLKPMSASLFQPPTSSKLDANKWERSLLMNVGPSMQHPPRGGQLTPFVHQIASNKMRDANAGPSFISQSAADEGSRTGIKGPGILSSINPTALGIEKSSSAGFLGGSRTKTVSNVVDPESSTLPSQHGQKSSSRQMTIFYGGQAHVFDDVHPHKLEKSSVAIIDSTLLKFWHPDGRSLFSIFYLNSYPNLFLADVIMSLAGSNGGSWSTAFSPKSSVKLANDSNLHSGENDTGIPHDLHGRLPITGSSSHAIVPGDRISTPAVVVANQGSIVSKHTRNPVQASEPRSEDKKRAQ</sequence>
<comment type="domain">
    <text evidence="2">The jas domain is required for interaction with COI1.</text>
</comment>
<dbReference type="PANTHER" id="PTHR33077:SF8">
    <property type="entry name" value="PROTEIN TIFY 8"/>
    <property type="match status" value="1"/>
</dbReference>
<feature type="compositionally biased region" description="Polar residues" evidence="3">
    <location>
        <begin position="430"/>
        <end position="442"/>
    </location>
</feature>
<evidence type="ECO:0000313" key="5">
    <source>
        <dbReference type="Proteomes" id="UP000515211"/>
    </source>
</evidence>
<feature type="region of interest" description="Disordered" evidence="3">
    <location>
        <begin position="1"/>
        <end position="72"/>
    </location>
</feature>
<dbReference type="AlphaFoldDB" id="A0A6P5MRK7"/>
<evidence type="ECO:0000256" key="1">
    <source>
        <dbReference type="ARBA" id="ARBA00008614"/>
    </source>
</evidence>